<reference evidence="5 6" key="1">
    <citation type="submission" date="2018-05" db="EMBL/GenBank/DDBJ databases">
        <title>Draft Genome Sequences for a Diverse set of 7 Haemophilus Species.</title>
        <authorList>
            <person name="Nichols M."/>
            <person name="Topaz N."/>
            <person name="Wang X."/>
            <person name="Wang X."/>
            <person name="Boxrud D."/>
        </authorList>
    </citation>
    <scope>NUCLEOTIDE SEQUENCE [LARGE SCALE GENOMIC DNA]</scope>
    <source>
        <strain evidence="5 6">C2001002503</strain>
    </source>
</reference>
<organism evidence="5 6">
    <name type="scientific">Aggregatibacter segnis</name>
    <dbReference type="NCBI Taxonomy" id="739"/>
    <lineage>
        <taxon>Bacteria</taxon>
        <taxon>Pseudomonadati</taxon>
        <taxon>Pseudomonadota</taxon>
        <taxon>Gammaproteobacteria</taxon>
        <taxon>Pasteurellales</taxon>
        <taxon>Pasteurellaceae</taxon>
        <taxon>Aggregatibacter</taxon>
    </lineage>
</organism>
<dbReference type="InterPro" id="IPR000073">
    <property type="entry name" value="AB_hydrolase_1"/>
</dbReference>
<dbReference type="AlphaFoldDB" id="A0A8B2U1D9"/>
<dbReference type="PANTHER" id="PTHR42916:SF1">
    <property type="entry name" value="PROTEIN PHYLLO, CHLOROPLASTIC"/>
    <property type="match status" value="1"/>
</dbReference>
<feature type="domain" description="AB hydrolase-1" evidence="4">
    <location>
        <begin position="4"/>
        <end position="231"/>
    </location>
</feature>
<evidence type="ECO:0000313" key="5">
    <source>
        <dbReference type="EMBL" id="RDE71228.1"/>
    </source>
</evidence>
<proteinExistence type="inferred from homology"/>
<dbReference type="GO" id="GO:0009234">
    <property type="term" value="P:menaquinone biosynthetic process"/>
    <property type="evidence" value="ECO:0007669"/>
    <property type="project" value="UniProtKB-UniRule"/>
</dbReference>
<dbReference type="NCBIfam" id="NF008340">
    <property type="entry name" value="PRK11126.1"/>
    <property type="match status" value="1"/>
</dbReference>
<keyword evidence="2 3" id="KW-0456">Lyase</keyword>
<keyword evidence="1 3" id="KW-0474">Menaquinone biosynthesis</keyword>
<accession>A0A8B2U1D9</accession>
<evidence type="ECO:0000256" key="2">
    <source>
        <dbReference type="ARBA" id="ARBA00023239"/>
    </source>
</evidence>
<dbReference type="Gene3D" id="3.40.50.1820">
    <property type="entry name" value="alpha/beta hydrolase"/>
    <property type="match status" value="1"/>
</dbReference>
<comment type="similarity">
    <text evidence="3">Belongs to the AB hydrolase superfamily. MenH family.</text>
</comment>
<evidence type="ECO:0000313" key="6">
    <source>
        <dbReference type="Proteomes" id="UP000253998"/>
    </source>
</evidence>
<name>A0A8B2U1D9_9PAST</name>
<comment type="function">
    <text evidence="3">Catalyzes a proton abstraction reaction that results in 2,5-elimination of pyruvate from 2-succinyl-5-enolpyruvyl-6-hydroxy-3-cyclohexene-1-carboxylate (SEPHCHC) and the formation of 2-succinyl-6-hydroxy-2,4-cyclohexadiene-1-carboxylate (SHCHC).</text>
</comment>
<dbReference type="Pfam" id="PF00561">
    <property type="entry name" value="Abhydrolase_1"/>
    <property type="match status" value="1"/>
</dbReference>
<comment type="catalytic activity">
    <reaction evidence="3">
        <text>5-enolpyruvoyl-6-hydroxy-2-succinyl-cyclohex-3-ene-1-carboxylate = (1R,6R)-6-hydroxy-2-succinyl-cyclohexa-2,4-diene-1-carboxylate + pyruvate</text>
        <dbReference type="Rhea" id="RHEA:25597"/>
        <dbReference type="ChEBI" id="CHEBI:15361"/>
        <dbReference type="ChEBI" id="CHEBI:58689"/>
        <dbReference type="ChEBI" id="CHEBI:58818"/>
        <dbReference type="EC" id="4.2.99.20"/>
    </reaction>
</comment>
<dbReference type="EMBL" id="QEPM01000003">
    <property type="protein sequence ID" value="RDE71228.1"/>
    <property type="molecule type" value="Genomic_DNA"/>
</dbReference>
<protein>
    <recommendedName>
        <fullName evidence="3">Putative 2-succinyl-6-hydroxy-2,4-cyclohexadiene-1-carboxylate synthase</fullName>
        <shortName evidence="3">SHCHC synthase</shortName>
        <ecNumber evidence="3">4.2.99.20</ecNumber>
    </recommendedName>
</protein>
<comment type="caution">
    <text evidence="5">The sequence shown here is derived from an EMBL/GenBank/DDBJ whole genome shotgun (WGS) entry which is preliminary data.</text>
</comment>
<comment type="pathway">
    <text evidence="3">Quinol/quinone metabolism; 1,4-dihydroxy-2-naphthoate biosynthesis; 1,4-dihydroxy-2-naphthoate from chorismate: step 3/7.</text>
</comment>
<gene>
    <name evidence="3" type="primary">menH</name>
    <name evidence="5" type="ORF">DPV83_05920</name>
</gene>
<evidence type="ECO:0000256" key="3">
    <source>
        <dbReference type="HAMAP-Rule" id="MF_01660"/>
    </source>
</evidence>
<dbReference type="HAMAP" id="MF_01660">
    <property type="entry name" value="MenH"/>
    <property type="match status" value="1"/>
</dbReference>
<sequence>MKPYLIFLHGLLGTQADWQKLTENLPHFHCVALDLPFHGSAKNHPVQDFDDTCAYVAQHIQSAVGNHPYFLVGYSLGGRIALYYALCSQLDKYNLQGLIIEGGNLGLTNEADKKVRWENDVFWAQHFRHETATSVLNDWYQQPVFAHLTAEQRKALIEKRQANCGDNITQMLLATSLAKQPDLRPYVKNSPYPIEYFCGEKDHKFKQMALENQLNLTLIPQAGHNAHQENPTAFAEQLNALLQDKFVAFSPRNG</sequence>
<dbReference type="UniPathway" id="UPA01057">
    <property type="reaction ID" value="UER00900"/>
</dbReference>
<comment type="pathway">
    <text evidence="3">Quinol/quinone metabolism; menaquinone biosynthesis.</text>
</comment>
<dbReference type="InterPro" id="IPR029058">
    <property type="entry name" value="AB_hydrolase_fold"/>
</dbReference>
<dbReference type="UniPathway" id="UPA00079"/>
<dbReference type="PANTHER" id="PTHR42916">
    <property type="entry name" value="2-SUCCINYL-5-ENOLPYRUVYL-6-HYDROXY-3-CYCLOHEXENE-1-CARBOXYLATE SYNTHASE"/>
    <property type="match status" value="1"/>
</dbReference>
<dbReference type="NCBIfam" id="TIGR03695">
    <property type="entry name" value="menH_SHCHC"/>
    <property type="match status" value="1"/>
</dbReference>
<dbReference type="Proteomes" id="UP000253998">
    <property type="component" value="Unassembled WGS sequence"/>
</dbReference>
<dbReference type="RefSeq" id="WP_111295831.1">
    <property type="nucleotide sequence ID" value="NZ_QEPM01000003.1"/>
</dbReference>
<evidence type="ECO:0000259" key="4">
    <source>
        <dbReference type="Pfam" id="PF00561"/>
    </source>
</evidence>
<evidence type="ECO:0000256" key="1">
    <source>
        <dbReference type="ARBA" id="ARBA00022428"/>
    </source>
</evidence>
<dbReference type="InterPro" id="IPR022485">
    <property type="entry name" value="SHCHC_synthase_MenH"/>
</dbReference>
<dbReference type="EC" id="4.2.99.20" evidence="3"/>
<comment type="subunit">
    <text evidence="3">Monomer.</text>
</comment>
<dbReference type="GO" id="GO:0070205">
    <property type="term" value="F:2-succinyl-6-hydroxy-2,4-cyclohexadiene-1-carboxylate synthase activity"/>
    <property type="evidence" value="ECO:0007669"/>
    <property type="project" value="UniProtKB-UniRule"/>
</dbReference>
<dbReference type="SUPFAM" id="SSF53474">
    <property type="entry name" value="alpha/beta-Hydrolases"/>
    <property type="match status" value="1"/>
</dbReference>